<gene>
    <name evidence="8" type="ORF">G6M46_16870</name>
</gene>
<comment type="caution">
    <text evidence="8">The sequence shown here is derived from an EMBL/GenBank/DDBJ whole genome shotgun (WGS) entry which is preliminary data.</text>
</comment>
<reference evidence="8" key="1">
    <citation type="journal article" date="2020" name="Science">
        <title>Unexpected conservation and global transmission of agrobacterial virulence plasmids.</title>
        <authorList>
            <person name="Weisberg A.J."/>
            <person name="Davis E.W. 2nd"/>
            <person name="Tabima J."/>
            <person name="Belcher M.S."/>
            <person name="Miller M."/>
            <person name="Kuo C.H."/>
            <person name="Loper J.E."/>
            <person name="Grunwald N.J."/>
            <person name="Putnam M.L."/>
            <person name="Chang J.H."/>
        </authorList>
    </citation>
    <scope>NUCLEOTIDE SEQUENCE</scope>
    <source>
        <strain evidence="8">17-1853-1a</strain>
    </source>
</reference>
<keyword evidence="4" id="KW-0808">Transferase</keyword>
<evidence type="ECO:0000259" key="7">
    <source>
        <dbReference type="PROSITE" id="PS50943"/>
    </source>
</evidence>
<dbReference type="InterPro" id="IPR052162">
    <property type="entry name" value="Sensor_kinase/Photoreceptor"/>
</dbReference>
<dbReference type="RefSeq" id="WP_174019061.1">
    <property type="nucleotide sequence ID" value="NZ_JAAMAW010000021.1"/>
</dbReference>
<dbReference type="AlphaFoldDB" id="A0AA44F539"/>
<evidence type="ECO:0000313" key="8">
    <source>
        <dbReference type="EMBL" id="NTC29806.1"/>
    </source>
</evidence>
<dbReference type="InterPro" id="IPR001387">
    <property type="entry name" value="Cro/C1-type_HTH"/>
</dbReference>
<dbReference type="InterPro" id="IPR013655">
    <property type="entry name" value="PAS_fold_3"/>
</dbReference>
<keyword evidence="5" id="KW-0418">Kinase</keyword>
<name>A0AA44F539_AGRTU</name>
<dbReference type="InterPro" id="IPR000700">
    <property type="entry name" value="PAS-assoc_C"/>
</dbReference>
<dbReference type="PROSITE" id="PS50943">
    <property type="entry name" value="HTH_CROC1"/>
    <property type="match status" value="1"/>
</dbReference>
<dbReference type="InterPro" id="IPR035965">
    <property type="entry name" value="PAS-like_dom_sf"/>
</dbReference>
<dbReference type="SMART" id="SM00086">
    <property type="entry name" value="PAC"/>
    <property type="match status" value="2"/>
</dbReference>
<comment type="catalytic activity">
    <reaction evidence="1">
        <text>ATP + protein L-histidine = ADP + protein N-phospho-L-histidine.</text>
        <dbReference type="EC" id="2.7.13.3"/>
    </reaction>
</comment>
<dbReference type="Pfam" id="PF01381">
    <property type="entry name" value="HTH_3"/>
    <property type="match status" value="1"/>
</dbReference>
<dbReference type="CDD" id="cd00093">
    <property type="entry name" value="HTH_XRE"/>
    <property type="match status" value="1"/>
</dbReference>
<dbReference type="PANTHER" id="PTHR43304">
    <property type="entry name" value="PHYTOCHROME-LIKE PROTEIN CPH1"/>
    <property type="match status" value="1"/>
</dbReference>
<evidence type="ECO:0000256" key="5">
    <source>
        <dbReference type="ARBA" id="ARBA00022777"/>
    </source>
</evidence>
<dbReference type="PANTHER" id="PTHR43304:SF1">
    <property type="entry name" value="PAC DOMAIN-CONTAINING PROTEIN"/>
    <property type="match status" value="1"/>
</dbReference>
<dbReference type="InterPro" id="IPR010982">
    <property type="entry name" value="Lambda_DNA-bd_dom_sf"/>
</dbReference>
<accession>A0AA44F539</accession>
<dbReference type="Gene3D" id="2.10.70.100">
    <property type="match status" value="1"/>
</dbReference>
<dbReference type="InterPro" id="IPR001610">
    <property type="entry name" value="PAC"/>
</dbReference>
<evidence type="ECO:0000256" key="3">
    <source>
        <dbReference type="ARBA" id="ARBA00022553"/>
    </source>
</evidence>
<dbReference type="SMART" id="SM00530">
    <property type="entry name" value="HTH_XRE"/>
    <property type="match status" value="1"/>
</dbReference>
<dbReference type="SUPFAM" id="SSF55785">
    <property type="entry name" value="PYP-like sensor domain (PAS domain)"/>
    <property type="match status" value="2"/>
</dbReference>
<dbReference type="Gene3D" id="1.10.260.40">
    <property type="entry name" value="lambda repressor-like DNA-binding domains"/>
    <property type="match status" value="1"/>
</dbReference>
<proteinExistence type="predicted"/>
<evidence type="ECO:0000256" key="1">
    <source>
        <dbReference type="ARBA" id="ARBA00000085"/>
    </source>
</evidence>
<evidence type="ECO:0000313" key="9">
    <source>
        <dbReference type="Proteomes" id="UP000702952"/>
    </source>
</evidence>
<dbReference type="Gene3D" id="3.30.450.20">
    <property type="entry name" value="PAS domain"/>
    <property type="match status" value="2"/>
</dbReference>
<dbReference type="CDD" id="cd00130">
    <property type="entry name" value="PAS"/>
    <property type="match status" value="1"/>
</dbReference>
<feature type="domain" description="PAC" evidence="6">
    <location>
        <begin position="103"/>
        <end position="155"/>
    </location>
</feature>
<protein>
    <recommendedName>
        <fullName evidence="2">histidine kinase</fullName>
        <ecNumber evidence="2">2.7.13.3</ecNumber>
    </recommendedName>
</protein>
<keyword evidence="3" id="KW-0597">Phosphoprotein</keyword>
<dbReference type="Pfam" id="PF08447">
    <property type="entry name" value="PAS_3"/>
    <property type="match status" value="2"/>
</dbReference>
<dbReference type="EMBL" id="JAAMAY010000027">
    <property type="protein sequence ID" value="NTC29806.1"/>
    <property type="molecule type" value="Genomic_DNA"/>
</dbReference>
<dbReference type="PROSITE" id="PS50113">
    <property type="entry name" value="PAC"/>
    <property type="match status" value="1"/>
</dbReference>
<evidence type="ECO:0000256" key="2">
    <source>
        <dbReference type="ARBA" id="ARBA00012438"/>
    </source>
</evidence>
<evidence type="ECO:0000259" key="6">
    <source>
        <dbReference type="PROSITE" id="PS50113"/>
    </source>
</evidence>
<dbReference type="GO" id="GO:0003677">
    <property type="term" value="F:DNA binding"/>
    <property type="evidence" value="ECO:0007669"/>
    <property type="project" value="InterPro"/>
</dbReference>
<sequence>MPTTSLLGFDSTSQTNGDVLHRQRMSGISSRHFLKLLEDQGRVGFWSVDFETGYINGSVGLYRLLGLPPFTTLDFADLIKMMHPEDRVFNSDMLVVIRSGQPIERDFRIIRRDKTLRWIENKAEVLVDTDGVPTRALGLMTDVTEHHEARMVVEQGWQSYQSLISAIAAVKLRMLPDGRITSLLNWEELSGQTSAEADNWGWLEAIHPDEREAARSLWSECALTGRSYAIDVRIRCADRLFRRYLVRGAPICNPDGTVREWIGVLIETAAANSSGSDPLLVTIEALDIVHIRAARALLNWSIEDLSVNAHVSISTIQRLERGVKGKTRLHHMEAILKALERGGVRFGRGLNAEITVGLAN</sequence>
<dbReference type="InterPro" id="IPR000014">
    <property type="entry name" value="PAS"/>
</dbReference>
<evidence type="ECO:0000256" key="4">
    <source>
        <dbReference type="ARBA" id="ARBA00022679"/>
    </source>
</evidence>
<dbReference type="SUPFAM" id="SSF47413">
    <property type="entry name" value="lambda repressor-like DNA-binding domains"/>
    <property type="match status" value="1"/>
</dbReference>
<dbReference type="EC" id="2.7.13.3" evidence="2"/>
<dbReference type="GO" id="GO:0004673">
    <property type="term" value="F:protein histidine kinase activity"/>
    <property type="evidence" value="ECO:0007669"/>
    <property type="project" value="UniProtKB-EC"/>
</dbReference>
<organism evidence="8 9">
    <name type="scientific">Agrobacterium tumefaciens</name>
    <dbReference type="NCBI Taxonomy" id="358"/>
    <lineage>
        <taxon>Bacteria</taxon>
        <taxon>Pseudomonadati</taxon>
        <taxon>Pseudomonadota</taxon>
        <taxon>Alphaproteobacteria</taxon>
        <taxon>Hyphomicrobiales</taxon>
        <taxon>Rhizobiaceae</taxon>
        <taxon>Rhizobium/Agrobacterium group</taxon>
        <taxon>Agrobacterium</taxon>
        <taxon>Agrobacterium tumefaciens complex</taxon>
    </lineage>
</organism>
<feature type="domain" description="HTH cro/C1-type" evidence="7">
    <location>
        <begin position="291"/>
        <end position="340"/>
    </location>
</feature>
<dbReference type="Proteomes" id="UP000702952">
    <property type="component" value="Unassembled WGS sequence"/>
</dbReference>